<dbReference type="Gene3D" id="2.60.40.1760">
    <property type="entry name" value="glycosyl hydrolase (family 31)"/>
    <property type="match status" value="1"/>
</dbReference>
<comment type="similarity">
    <text evidence="3 10">Belongs to the glycosyl hydrolase 31 family.</text>
</comment>
<dbReference type="PANTHER" id="PTHR22762">
    <property type="entry name" value="ALPHA-GLUCOSIDASE"/>
    <property type="match status" value="1"/>
</dbReference>
<dbReference type="GO" id="GO:0031288">
    <property type="term" value="P:sorocarp morphogenesis"/>
    <property type="evidence" value="ECO:0007669"/>
    <property type="project" value="EnsemblProtists"/>
</dbReference>
<dbReference type="Proteomes" id="UP000007797">
    <property type="component" value="Unassembled WGS sequence"/>
</dbReference>
<dbReference type="Pfam" id="PF01055">
    <property type="entry name" value="Glyco_hydro_31_2nd"/>
    <property type="match status" value="1"/>
</dbReference>
<feature type="domain" description="Glycoside hydrolase family 31 TIM barrel" evidence="11">
    <location>
        <begin position="370"/>
        <end position="698"/>
    </location>
</feature>
<dbReference type="InterPro" id="IPR030458">
    <property type="entry name" value="Glyco_hydro_31_AS"/>
</dbReference>
<dbReference type="GO" id="GO:0006491">
    <property type="term" value="P:N-glycan processing"/>
    <property type="evidence" value="ECO:0007669"/>
    <property type="project" value="EnsemblProtists"/>
</dbReference>
<feature type="domain" description="Glycoside hydrolase family 31 N-terminal" evidence="12">
    <location>
        <begin position="72"/>
        <end position="321"/>
    </location>
</feature>
<evidence type="ECO:0000256" key="8">
    <source>
        <dbReference type="ARBA" id="ARBA00023295"/>
    </source>
</evidence>
<dbReference type="Pfam" id="PF21365">
    <property type="entry name" value="Glyco_hydro_31_3rd"/>
    <property type="match status" value="1"/>
</dbReference>
<dbReference type="FunFam" id="2.60.40.1180:FF:000023">
    <property type="entry name" value="neutral alpha-glucosidase AB isoform X2"/>
    <property type="match status" value="1"/>
</dbReference>
<gene>
    <name evidence="15" type="primary">modA</name>
    <name evidence="15" type="ORF">DFA_07036</name>
</gene>
<dbReference type="GO" id="GO:0043687">
    <property type="term" value="P:post-translational protein modification"/>
    <property type="evidence" value="ECO:0007669"/>
    <property type="project" value="EnsemblProtists"/>
</dbReference>
<feature type="domain" description="Glycosyl hydrolase family 31 C-terminal" evidence="14">
    <location>
        <begin position="706"/>
        <end position="797"/>
    </location>
</feature>
<dbReference type="Gene3D" id="2.60.40.1180">
    <property type="entry name" value="Golgi alpha-mannosidase II"/>
    <property type="match status" value="2"/>
</dbReference>
<dbReference type="GO" id="GO:0030246">
    <property type="term" value="F:carbohydrate binding"/>
    <property type="evidence" value="ECO:0007669"/>
    <property type="project" value="InterPro"/>
</dbReference>
<dbReference type="OMA" id="TVHQPLW"/>
<evidence type="ECO:0000256" key="1">
    <source>
        <dbReference type="ARBA" id="ARBA00004240"/>
    </source>
</evidence>
<dbReference type="KEGG" id="dfa:DFA_07036"/>
<dbReference type="GO" id="GO:0005975">
    <property type="term" value="P:carbohydrate metabolic process"/>
    <property type="evidence" value="ECO:0007669"/>
    <property type="project" value="InterPro"/>
</dbReference>
<dbReference type="InterPro" id="IPR000322">
    <property type="entry name" value="Glyco_hydro_31_TIM"/>
</dbReference>
<dbReference type="InterPro" id="IPR033403">
    <property type="entry name" value="DUF5110"/>
</dbReference>
<sequence>MEVAQAVDASKFKTCNDLSFCRRNRNLDTAAHKYRVVDGTLTVTAAGIVQGDVVDQSTVDLYPEHVLRLEIMAVKGSNIVRMRVNEKNPLPNKKRYQVQDVLLETIEYEPFSASSIKQIHTDKQLGQYVDLAFGVNAKARLYLSPIRLDVFVDGRLAIVANSKNLFNFEHMRTRPLPPQPIPNPNPMQNPSIEGVDQVEQIEQQVEQPTTTTIVEDGTWEEKFKEHHDSKPHGPMSIGLDISFIGTTNVYGIPEHSTALSLRSTKGENINEGPYRLYNLDVFEFELDKTTALYGSIPFMISHDQQKTVGVLWLNAAETFIDISDGKYEDGQPTKDTHWISETGVMDVFFLVGPSVAEFYKQYAVLTGTTALPQLFALAYHQCRWNYRDEADVKAVDQGFDDNSIPYDVLWLDIEHTDGKRYFTWDKSNFPTPEEMQRRLADKKRKMVTIVDPHIKRDSNYYIHSEATSKGYYVKNKDGNDYEGWCWPGSSSYLDFTNKEVRDWWAQQFAYDKYQGSTNSLYIWNDMNEPSVFNGPEVSMHKDALHGGGVEHRDVHNLYGYYYHMATTQGIIERNADKNDRPFVLSRAFFAGTQRIGAIWTGDNAGQWSHLESAQPMLLSLAVAGLSFTGADVGGFFGNPDGELMTRWFQAGAFQPFFRGHAHLDAKRREPWLFGEPYTSAIRDAIVKRYTYLPLWYTLFHENSLTGLPVMRPLWVEFPTQQSLFAVDNEFMVGSSLLVRPVTQAGQSSVKVVLPGTENKQTWFDIDSDKKYFASEAGVQVDTPLDKMPVYQKGGSIVPRKERQRRSSPQMKADPYTLRIALSDDQKASGTLYTDDESSFNYQKGDYSYRQFEFAANQLTNTNLAPRSTYQPNNTIERIVIVGLKQKPSSITVNNQPLTFEYEKDLERLTIRKPDLQIKNDWSIKLN</sequence>
<dbReference type="CDD" id="cd06603">
    <property type="entry name" value="GH31_GANC_GANAB_alpha"/>
    <property type="match status" value="1"/>
</dbReference>
<evidence type="ECO:0000256" key="6">
    <source>
        <dbReference type="ARBA" id="ARBA00022824"/>
    </source>
</evidence>
<keyword evidence="7" id="KW-0325">Glycoprotein</keyword>
<dbReference type="InterPro" id="IPR017853">
    <property type="entry name" value="GH"/>
</dbReference>
<evidence type="ECO:0000313" key="15">
    <source>
        <dbReference type="EMBL" id="EGG19928.1"/>
    </source>
</evidence>
<evidence type="ECO:0000259" key="13">
    <source>
        <dbReference type="Pfam" id="PF17137"/>
    </source>
</evidence>
<organism evidence="15 16">
    <name type="scientific">Cavenderia fasciculata</name>
    <name type="common">Slime mold</name>
    <name type="synonym">Dictyostelium fasciculatum</name>
    <dbReference type="NCBI Taxonomy" id="261658"/>
    <lineage>
        <taxon>Eukaryota</taxon>
        <taxon>Amoebozoa</taxon>
        <taxon>Evosea</taxon>
        <taxon>Eumycetozoa</taxon>
        <taxon>Dictyostelia</taxon>
        <taxon>Acytosteliales</taxon>
        <taxon>Cavenderiaceae</taxon>
        <taxon>Cavenderia</taxon>
    </lineage>
</organism>
<evidence type="ECO:0000256" key="4">
    <source>
        <dbReference type="ARBA" id="ARBA00022729"/>
    </source>
</evidence>
<dbReference type="PROSITE" id="PS00129">
    <property type="entry name" value="GLYCOSYL_HYDROL_F31_1"/>
    <property type="match status" value="1"/>
</dbReference>
<dbReference type="InterPro" id="IPR013780">
    <property type="entry name" value="Glyco_hydro_b"/>
</dbReference>
<proteinExistence type="inferred from homology"/>
<comment type="pathway">
    <text evidence="2">Glycan metabolism; N-glycan metabolism.</text>
</comment>
<dbReference type="SUPFAM" id="SSF51445">
    <property type="entry name" value="(Trans)glycosidases"/>
    <property type="match status" value="1"/>
</dbReference>
<evidence type="ECO:0000256" key="2">
    <source>
        <dbReference type="ARBA" id="ARBA00004833"/>
    </source>
</evidence>
<evidence type="ECO:0000256" key="3">
    <source>
        <dbReference type="ARBA" id="ARBA00007806"/>
    </source>
</evidence>
<evidence type="ECO:0000256" key="7">
    <source>
        <dbReference type="ARBA" id="ARBA00023180"/>
    </source>
</evidence>
<dbReference type="Gene3D" id="3.20.20.80">
    <property type="entry name" value="Glycosidases"/>
    <property type="match status" value="1"/>
</dbReference>
<dbReference type="FunFam" id="3.20.20.80:FF:000045">
    <property type="entry name" value="Glucosidase II alpha subunit"/>
    <property type="match status" value="1"/>
</dbReference>
<evidence type="ECO:0000256" key="5">
    <source>
        <dbReference type="ARBA" id="ARBA00022801"/>
    </source>
</evidence>
<name>F4PVB4_CACFS</name>
<evidence type="ECO:0000256" key="10">
    <source>
        <dbReference type="RuleBase" id="RU361185"/>
    </source>
</evidence>
<evidence type="ECO:0000259" key="12">
    <source>
        <dbReference type="Pfam" id="PF13802"/>
    </source>
</evidence>
<keyword evidence="5 10" id="KW-0378">Hydrolase</keyword>
<protein>
    <recommendedName>
        <fullName evidence="9">Glucosidase II subunit alpha</fullName>
    </recommendedName>
</protein>
<dbReference type="STRING" id="1054147.F4PVB4"/>
<accession>F4PVB4</accession>
<evidence type="ECO:0000313" key="16">
    <source>
        <dbReference type="Proteomes" id="UP000007797"/>
    </source>
</evidence>
<dbReference type="GO" id="GO:0050829">
    <property type="term" value="P:defense response to Gram-negative bacterium"/>
    <property type="evidence" value="ECO:0007669"/>
    <property type="project" value="EnsemblProtists"/>
</dbReference>
<dbReference type="GO" id="GO:0005783">
    <property type="term" value="C:endoplasmic reticulum"/>
    <property type="evidence" value="ECO:0007669"/>
    <property type="project" value="UniProtKB-SubCell"/>
</dbReference>
<keyword evidence="6" id="KW-0256">Endoplasmic reticulum</keyword>
<dbReference type="GO" id="GO:0050830">
    <property type="term" value="P:defense response to Gram-positive bacterium"/>
    <property type="evidence" value="ECO:0007669"/>
    <property type="project" value="EnsemblProtists"/>
</dbReference>
<evidence type="ECO:0000259" key="14">
    <source>
        <dbReference type="Pfam" id="PF21365"/>
    </source>
</evidence>
<dbReference type="PANTHER" id="PTHR22762:SF54">
    <property type="entry name" value="BCDNA.GH04962"/>
    <property type="match status" value="1"/>
</dbReference>
<dbReference type="InterPro" id="IPR048395">
    <property type="entry name" value="Glyco_hydro_31_C"/>
</dbReference>
<dbReference type="CDD" id="cd14752">
    <property type="entry name" value="GH31_N"/>
    <property type="match status" value="1"/>
</dbReference>
<comment type="subcellular location">
    <subcellularLocation>
        <location evidence="1">Endoplasmic reticulum</location>
    </subcellularLocation>
</comment>
<dbReference type="InterPro" id="IPR025887">
    <property type="entry name" value="Glyco_hydro_31_N_dom"/>
</dbReference>
<feature type="domain" description="DUF5110" evidence="13">
    <location>
        <begin position="815"/>
        <end position="872"/>
    </location>
</feature>
<dbReference type="RefSeq" id="XP_004366911.1">
    <property type="nucleotide sequence ID" value="XM_004366854.1"/>
</dbReference>
<keyword evidence="16" id="KW-1185">Reference proteome</keyword>
<evidence type="ECO:0000259" key="11">
    <source>
        <dbReference type="Pfam" id="PF01055"/>
    </source>
</evidence>
<dbReference type="GeneID" id="14872115"/>
<dbReference type="SUPFAM" id="SSF74650">
    <property type="entry name" value="Galactose mutarotase-like"/>
    <property type="match status" value="1"/>
</dbReference>
<dbReference type="Pfam" id="PF17137">
    <property type="entry name" value="DUF5110"/>
    <property type="match status" value="1"/>
</dbReference>
<dbReference type="SUPFAM" id="SSF51011">
    <property type="entry name" value="Glycosyl hydrolase domain"/>
    <property type="match status" value="1"/>
</dbReference>
<dbReference type="GO" id="GO:0033919">
    <property type="term" value="F:glucan 1,3-alpha-glucosidase activity"/>
    <property type="evidence" value="ECO:0007669"/>
    <property type="project" value="EnsemblProtists"/>
</dbReference>
<dbReference type="Pfam" id="PF13802">
    <property type="entry name" value="Gal_mutarotas_2"/>
    <property type="match status" value="1"/>
</dbReference>
<dbReference type="EMBL" id="GL883013">
    <property type="protein sequence ID" value="EGG19928.1"/>
    <property type="molecule type" value="Genomic_DNA"/>
</dbReference>
<dbReference type="InterPro" id="IPR011013">
    <property type="entry name" value="Gal_mutarotase_sf_dom"/>
</dbReference>
<evidence type="ECO:0000256" key="9">
    <source>
        <dbReference type="ARBA" id="ARBA00042895"/>
    </source>
</evidence>
<keyword evidence="4" id="KW-0732">Signal</keyword>
<dbReference type="AlphaFoldDB" id="F4PVB4"/>
<keyword evidence="8 10" id="KW-0326">Glycosidase</keyword>
<dbReference type="OrthoDB" id="3237269at2759"/>
<reference evidence="16" key="1">
    <citation type="journal article" date="2011" name="Genome Res.">
        <title>Phylogeny-wide analysis of social amoeba genomes highlights ancient origins for complex intercellular communication.</title>
        <authorList>
            <person name="Heidel A.J."/>
            <person name="Lawal H.M."/>
            <person name="Felder M."/>
            <person name="Schilde C."/>
            <person name="Helps N.R."/>
            <person name="Tunggal B."/>
            <person name="Rivero F."/>
            <person name="John U."/>
            <person name="Schleicher M."/>
            <person name="Eichinger L."/>
            <person name="Platzer M."/>
            <person name="Noegel A.A."/>
            <person name="Schaap P."/>
            <person name="Gloeckner G."/>
        </authorList>
    </citation>
    <scope>NUCLEOTIDE SEQUENCE [LARGE SCALE GENOMIC DNA]</scope>
    <source>
        <strain evidence="16">SH3</strain>
    </source>
</reference>